<feature type="compositionally biased region" description="Basic and acidic residues" evidence="1">
    <location>
        <begin position="161"/>
        <end position="180"/>
    </location>
</feature>
<dbReference type="EMBL" id="APBN01000006">
    <property type="protein sequence ID" value="EMT51849.1"/>
    <property type="molecule type" value="Genomic_DNA"/>
</dbReference>
<feature type="compositionally biased region" description="Basic and acidic residues" evidence="1">
    <location>
        <begin position="130"/>
        <end position="145"/>
    </location>
</feature>
<feature type="domain" description="Inner membrane protein YgaP-like transmembrane" evidence="2">
    <location>
        <begin position="1"/>
        <end position="66"/>
    </location>
</feature>
<proteinExistence type="predicted"/>
<evidence type="ECO:0000259" key="2">
    <source>
        <dbReference type="Pfam" id="PF11127"/>
    </source>
</evidence>
<gene>
    <name evidence="3" type="ORF">I532_15941</name>
</gene>
<dbReference type="PATRIC" id="fig|1300222.3.peg.3337"/>
<dbReference type="Proteomes" id="UP000012081">
    <property type="component" value="Unassembled WGS sequence"/>
</dbReference>
<dbReference type="Pfam" id="PF11127">
    <property type="entry name" value="YgaP-like_TM"/>
    <property type="match status" value="1"/>
</dbReference>
<dbReference type="OrthoDB" id="5405951at2"/>
<evidence type="ECO:0000313" key="3">
    <source>
        <dbReference type="EMBL" id="EMT51849.1"/>
    </source>
</evidence>
<evidence type="ECO:0000313" key="4">
    <source>
        <dbReference type="Proteomes" id="UP000012081"/>
    </source>
</evidence>
<comment type="caution">
    <text evidence="3">The sequence shown here is derived from an EMBL/GenBank/DDBJ whole genome shotgun (WGS) entry which is preliminary data.</text>
</comment>
<sequence>MRRNVGTVDAMIRITAGLVGLAYGVGKMSRRPYRTPWLLMTMSAMKVAEGATRFCPMLYAMNTDTVTKKGMNKIVGKMTEAGVRAAMRQMTGAKGGGKQGENAAMTSEMSQAMAAGMSPEKGAATATRELSQEDKQLEAALREHVTYPTADQFMEDEDSDLEKKPSERYSRDEHLYPTYS</sequence>
<accession>M8D6F0</accession>
<dbReference type="AlphaFoldDB" id="M8D6F0"/>
<keyword evidence="4" id="KW-1185">Reference proteome</keyword>
<dbReference type="InterPro" id="IPR021309">
    <property type="entry name" value="YgaP-like_TM"/>
</dbReference>
<protein>
    <recommendedName>
        <fullName evidence="2">Inner membrane protein YgaP-like transmembrane domain-containing protein</fullName>
    </recommendedName>
</protein>
<name>M8D6F0_9BACL</name>
<organism evidence="3 4">
    <name type="scientific">Brevibacillus borstelensis AK1</name>
    <dbReference type="NCBI Taxonomy" id="1300222"/>
    <lineage>
        <taxon>Bacteria</taxon>
        <taxon>Bacillati</taxon>
        <taxon>Bacillota</taxon>
        <taxon>Bacilli</taxon>
        <taxon>Bacillales</taxon>
        <taxon>Paenibacillaceae</taxon>
        <taxon>Brevibacillus</taxon>
    </lineage>
</organism>
<reference evidence="3 4" key="1">
    <citation type="submission" date="2013-03" db="EMBL/GenBank/DDBJ databases">
        <title>Assembly of a new bacterial strain Brevibacillus borstelensis AK1.</title>
        <authorList>
            <person name="Rajan I."/>
            <person name="PoliReddy D."/>
            <person name="Sugumar T."/>
            <person name="Rathinam K."/>
            <person name="Alqarawi S."/>
            <person name="Khalil A.B."/>
            <person name="Sivakumar N."/>
        </authorList>
    </citation>
    <scope>NUCLEOTIDE SEQUENCE [LARGE SCALE GENOMIC DNA]</scope>
    <source>
        <strain evidence="3 4">AK1</strain>
    </source>
</reference>
<evidence type="ECO:0000256" key="1">
    <source>
        <dbReference type="SAM" id="MobiDB-lite"/>
    </source>
</evidence>
<dbReference type="RefSeq" id="WP_003389441.1">
    <property type="nucleotide sequence ID" value="NZ_APBN01000006.1"/>
</dbReference>
<dbReference type="STRING" id="1300222.I532_15941"/>
<feature type="region of interest" description="Disordered" evidence="1">
    <location>
        <begin position="116"/>
        <end position="180"/>
    </location>
</feature>